<dbReference type="EC" id="3.6.4.12" evidence="2"/>
<dbReference type="PROSITE" id="PS51199">
    <property type="entry name" value="SF4_HELICASE"/>
    <property type="match status" value="1"/>
</dbReference>
<keyword evidence="2" id="KW-0547">Nucleotide-binding</keyword>
<dbReference type="InterPro" id="IPR027417">
    <property type="entry name" value="P-loop_NTPase"/>
</dbReference>
<protein>
    <submittedName>
        <fullName evidence="2">Replicative DNA helicase</fullName>
        <ecNumber evidence="2">3.6.4.12</ecNumber>
    </submittedName>
</protein>
<evidence type="ECO:0000313" key="2">
    <source>
        <dbReference type="EMBL" id="MPN44447.1"/>
    </source>
</evidence>
<dbReference type="Pfam" id="PF03796">
    <property type="entry name" value="DnaB_C"/>
    <property type="match status" value="1"/>
</dbReference>
<feature type="domain" description="SF4 helicase" evidence="1">
    <location>
        <begin position="1"/>
        <end position="70"/>
    </location>
</feature>
<proteinExistence type="predicted"/>
<dbReference type="PANTHER" id="PTHR30153:SF2">
    <property type="entry name" value="REPLICATIVE DNA HELICASE"/>
    <property type="match status" value="1"/>
</dbReference>
<dbReference type="GO" id="GO:0016787">
    <property type="term" value="F:hydrolase activity"/>
    <property type="evidence" value="ECO:0007669"/>
    <property type="project" value="UniProtKB-KW"/>
</dbReference>
<keyword evidence="2" id="KW-0347">Helicase</keyword>
<dbReference type="PANTHER" id="PTHR30153">
    <property type="entry name" value="REPLICATIVE DNA HELICASE DNAB"/>
    <property type="match status" value="1"/>
</dbReference>
<comment type="caution">
    <text evidence="2">The sequence shown here is derived from an EMBL/GenBank/DDBJ whole genome shotgun (WGS) entry which is preliminary data.</text>
</comment>
<dbReference type="EMBL" id="VSSQ01103573">
    <property type="protein sequence ID" value="MPN44447.1"/>
    <property type="molecule type" value="Genomic_DNA"/>
</dbReference>
<evidence type="ECO:0000259" key="1">
    <source>
        <dbReference type="PROSITE" id="PS51199"/>
    </source>
</evidence>
<name>A0A645HZJ4_9ZZZZ</name>
<dbReference type="GO" id="GO:0006260">
    <property type="term" value="P:DNA replication"/>
    <property type="evidence" value="ECO:0007669"/>
    <property type="project" value="InterPro"/>
</dbReference>
<dbReference type="GO" id="GO:0005829">
    <property type="term" value="C:cytosol"/>
    <property type="evidence" value="ECO:0007669"/>
    <property type="project" value="TreeGrafter"/>
</dbReference>
<dbReference type="AlphaFoldDB" id="A0A645HZJ4"/>
<dbReference type="SUPFAM" id="SSF52540">
    <property type="entry name" value="P-loop containing nucleoside triphosphate hydrolases"/>
    <property type="match status" value="1"/>
</dbReference>
<sequence length="70" mass="8138">MLSDLRDSGSIEQDADVVMFLHRESYYDETSEDTNTAEVIVSKQRNGPLDTIELNWLSEFTLFEDRYEGD</sequence>
<dbReference type="GO" id="GO:0005524">
    <property type="term" value="F:ATP binding"/>
    <property type="evidence" value="ECO:0007669"/>
    <property type="project" value="InterPro"/>
</dbReference>
<dbReference type="Gene3D" id="3.40.50.300">
    <property type="entry name" value="P-loop containing nucleotide triphosphate hydrolases"/>
    <property type="match status" value="1"/>
</dbReference>
<organism evidence="2">
    <name type="scientific">bioreactor metagenome</name>
    <dbReference type="NCBI Taxonomy" id="1076179"/>
    <lineage>
        <taxon>unclassified sequences</taxon>
        <taxon>metagenomes</taxon>
        <taxon>ecological metagenomes</taxon>
    </lineage>
</organism>
<accession>A0A645HZJ4</accession>
<reference evidence="2" key="1">
    <citation type="submission" date="2019-08" db="EMBL/GenBank/DDBJ databases">
        <authorList>
            <person name="Kucharzyk K."/>
            <person name="Murdoch R.W."/>
            <person name="Higgins S."/>
            <person name="Loffler F."/>
        </authorList>
    </citation>
    <scope>NUCLEOTIDE SEQUENCE</scope>
</reference>
<dbReference type="InterPro" id="IPR007694">
    <property type="entry name" value="DNA_helicase_DnaB-like_C"/>
</dbReference>
<dbReference type="GO" id="GO:0003678">
    <property type="term" value="F:DNA helicase activity"/>
    <property type="evidence" value="ECO:0007669"/>
    <property type="project" value="UniProtKB-EC"/>
</dbReference>
<keyword evidence="2" id="KW-0378">Hydrolase</keyword>
<keyword evidence="2" id="KW-0067">ATP-binding</keyword>
<gene>
    <name evidence="2" type="primary">dnaC_60</name>
    <name evidence="2" type="ORF">SDC9_192012</name>
</gene>